<evidence type="ECO:0000313" key="1">
    <source>
        <dbReference type="EMBL" id="OLP73351.1"/>
    </source>
</evidence>
<keyword evidence="2" id="KW-1185">Reference proteome</keyword>
<gene>
    <name evidence="1" type="ORF">AK812_SmicGene47437</name>
</gene>
<comment type="caution">
    <text evidence="1">The sequence shown here is derived from an EMBL/GenBank/DDBJ whole genome shotgun (WGS) entry which is preliminary data.</text>
</comment>
<proteinExistence type="predicted"/>
<organism evidence="1 2">
    <name type="scientific">Symbiodinium microadriaticum</name>
    <name type="common">Dinoflagellate</name>
    <name type="synonym">Zooxanthella microadriatica</name>
    <dbReference type="NCBI Taxonomy" id="2951"/>
    <lineage>
        <taxon>Eukaryota</taxon>
        <taxon>Sar</taxon>
        <taxon>Alveolata</taxon>
        <taxon>Dinophyceae</taxon>
        <taxon>Suessiales</taxon>
        <taxon>Symbiodiniaceae</taxon>
        <taxon>Symbiodinium</taxon>
    </lineage>
</organism>
<sequence>MGVLPADAVVVGAGVLPNTRFVEGLSLDKNGAIVVNPLLQ</sequence>
<dbReference type="EMBL" id="LSRX01005696">
    <property type="protein sequence ID" value="OLP73351.1"/>
    <property type="molecule type" value="Genomic_DNA"/>
</dbReference>
<dbReference type="Proteomes" id="UP000186817">
    <property type="component" value="Unassembled WGS sequence"/>
</dbReference>
<protein>
    <submittedName>
        <fullName evidence="1">Uncharacterized protein</fullName>
    </submittedName>
</protein>
<feature type="non-terminal residue" evidence="1">
    <location>
        <position position="40"/>
    </location>
</feature>
<reference evidence="1 2" key="1">
    <citation type="submission" date="2016-02" db="EMBL/GenBank/DDBJ databases">
        <title>Genome analysis of coral dinoflagellate symbionts highlights evolutionary adaptations to a symbiotic lifestyle.</title>
        <authorList>
            <person name="Aranda M."/>
            <person name="Li Y."/>
            <person name="Liew Y.J."/>
            <person name="Baumgarten S."/>
            <person name="Simakov O."/>
            <person name="Wilson M."/>
            <person name="Piel J."/>
            <person name="Ashoor H."/>
            <person name="Bougouffa S."/>
            <person name="Bajic V.B."/>
            <person name="Ryu T."/>
            <person name="Ravasi T."/>
            <person name="Bayer T."/>
            <person name="Micklem G."/>
            <person name="Kim H."/>
            <person name="Bhak J."/>
            <person name="Lajeunesse T.C."/>
            <person name="Voolstra C.R."/>
        </authorList>
    </citation>
    <scope>NUCLEOTIDE SEQUENCE [LARGE SCALE GENOMIC DNA]</scope>
    <source>
        <strain evidence="1 2">CCMP2467</strain>
    </source>
</reference>
<dbReference type="InterPro" id="IPR036188">
    <property type="entry name" value="FAD/NAD-bd_sf"/>
</dbReference>
<dbReference type="Gene3D" id="3.50.50.60">
    <property type="entry name" value="FAD/NAD(P)-binding domain"/>
    <property type="match status" value="1"/>
</dbReference>
<dbReference type="SUPFAM" id="SSF51905">
    <property type="entry name" value="FAD/NAD(P)-binding domain"/>
    <property type="match status" value="1"/>
</dbReference>
<name>A0A1Q9BRM9_SYMMI</name>
<evidence type="ECO:0000313" key="2">
    <source>
        <dbReference type="Proteomes" id="UP000186817"/>
    </source>
</evidence>
<accession>A0A1Q9BRM9</accession>
<dbReference type="AlphaFoldDB" id="A0A1Q9BRM9"/>